<keyword evidence="4 7" id="KW-0812">Transmembrane</keyword>
<dbReference type="PANTHER" id="PTHR30465">
    <property type="entry name" value="INNER MEMBRANE ABC TRANSPORTER"/>
    <property type="match status" value="1"/>
</dbReference>
<proteinExistence type="inferred from homology"/>
<feature type="transmembrane region" description="Helical" evidence="7">
    <location>
        <begin position="266"/>
        <end position="288"/>
    </location>
</feature>
<keyword evidence="2 7" id="KW-0813">Transport</keyword>
<accession>A0A2Z4ALA1</accession>
<name>A0A2Z4ALA1_9BACT</name>
<reference evidence="9 10" key="1">
    <citation type="submission" date="2018-06" db="EMBL/GenBank/DDBJ databases">
        <title>Draft Genome Sequence of a Novel Marine Bacterium Related to the Verrucomicrobia.</title>
        <authorList>
            <person name="Vosseberg J."/>
            <person name="Martijn J."/>
            <person name="Ettema T.J.G."/>
        </authorList>
    </citation>
    <scope>NUCLEOTIDE SEQUENCE [LARGE SCALE GENOMIC DNA]</scope>
    <source>
        <strain evidence="9">TARA_B100001123</strain>
    </source>
</reference>
<keyword evidence="6 7" id="KW-0472">Membrane</keyword>
<feature type="transmembrane region" description="Helical" evidence="7">
    <location>
        <begin position="115"/>
        <end position="138"/>
    </location>
</feature>
<evidence type="ECO:0000256" key="5">
    <source>
        <dbReference type="ARBA" id="ARBA00022989"/>
    </source>
</evidence>
<feature type="transmembrane region" description="Helical" evidence="7">
    <location>
        <begin position="209"/>
        <end position="230"/>
    </location>
</feature>
<dbReference type="Proteomes" id="UP000247465">
    <property type="component" value="Chromosome"/>
</dbReference>
<sequence>MDRISYFIRRLLLVIPTFIGITISCFVLCQFVPGGPVEQLMIQMRGLGGIETEGSVLPSESISQKQRETLEAHFGFDKPIFERYWEWLWVHRMGMTVTSYKYTNKTVWQLIVERFPISLTFGITGFVLSYLICIPLGIAKALRSGSAFDILSSIIVFIGYAIPAFAFGMLLKLFFSGTSEHFFNIFPLGGFRSDNFEVLSFGGKVKDQFFHMFLPVLCYVIGNFAVLTLLMKNSLLEQIGQDYVRTVLAKGATLRRAIWFHSFRNALVPIATGFGSIMTVMFAGSVLIEKVFEIPGMGLLSLDAIISRDYMVFMGIMALTSLLGLLGRILSDFCYVLIDPRITFSAD</sequence>
<dbReference type="GO" id="GO:0055085">
    <property type="term" value="P:transmembrane transport"/>
    <property type="evidence" value="ECO:0007669"/>
    <property type="project" value="InterPro"/>
</dbReference>
<gene>
    <name evidence="9" type="primary">yejB_2</name>
    <name evidence="9" type="ORF">DF168_00843</name>
</gene>
<dbReference type="InterPro" id="IPR000515">
    <property type="entry name" value="MetI-like"/>
</dbReference>
<feature type="transmembrane region" description="Helical" evidence="7">
    <location>
        <begin position="310"/>
        <end position="331"/>
    </location>
</feature>
<evidence type="ECO:0000256" key="6">
    <source>
        <dbReference type="ARBA" id="ARBA00023136"/>
    </source>
</evidence>
<keyword evidence="5 7" id="KW-1133">Transmembrane helix</keyword>
<dbReference type="GO" id="GO:0005886">
    <property type="term" value="C:plasma membrane"/>
    <property type="evidence" value="ECO:0007669"/>
    <property type="project" value="UniProtKB-SubCell"/>
</dbReference>
<protein>
    <submittedName>
        <fullName evidence="9">Inner membrane ABC transporter permease protein YejB</fullName>
    </submittedName>
</protein>
<evidence type="ECO:0000313" key="10">
    <source>
        <dbReference type="Proteomes" id="UP000247465"/>
    </source>
</evidence>
<dbReference type="SUPFAM" id="SSF161098">
    <property type="entry name" value="MetI-like"/>
    <property type="match status" value="1"/>
</dbReference>
<dbReference type="EMBL" id="CP029803">
    <property type="protein sequence ID" value="AWT59650.1"/>
    <property type="molecule type" value="Genomic_DNA"/>
</dbReference>
<dbReference type="KEGG" id="mtar:DF168_00843"/>
<evidence type="ECO:0000256" key="7">
    <source>
        <dbReference type="RuleBase" id="RU363032"/>
    </source>
</evidence>
<organism evidence="9 10">
    <name type="scientific">Candidatus Moanibacter tarae</name>
    <dbReference type="NCBI Taxonomy" id="2200854"/>
    <lineage>
        <taxon>Bacteria</taxon>
        <taxon>Pseudomonadati</taxon>
        <taxon>Verrucomicrobiota</taxon>
        <taxon>Opitutia</taxon>
        <taxon>Puniceicoccales</taxon>
        <taxon>Puniceicoccales incertae sedis</taxon>
        <taxon>Candidatus Moanibacter</taxon>
    </lineage>
</organism>
<dbReference type="PROSITE" id="PS51257">
    <property type="entry name" value="PROKAR_LIPOPROTEIN"/>
    <property type="match status" value="1"/>
</dbReference>
<evidence type="ECO:0000256" key="4">
    <source>
        <dbReference type="ARBA" id="ARBA00022692"/>
    </source>
</evidence>
<evidence type="ECO:0000259" key="8">
    <source>
        <dbReference type="PROSITE" id="PS50928"/>
    </source>
</evidence>
<dbReference type="Gene3D" id="1.10.3720.10">
    <property type="entry name" value="MetI-like"/>
    <property type="match status" value="1"/>
</dbReference>
<feature type="domain" description="ABC transmembrane type-1" evidence="8">
    <location>
        <begin position="115"/>
        <end position="331"/>
    </location>
</feature>
<dbReference type="InterPro" id="IPR035906">
    <property type="entry name" value="MetI-like_sf"/>
</dbReference>
<comment type="similarity">
    <text evidence="7">Belongs to the binding-protein-dependent transport system permease family.</text>
</comment>
<feature type="transmembrane region" description="Helical" evidence="7">
    <location>
        <begin position="12"/>
        <end position="33"/>
    </location>
</feature>
<keyword evidence="3" id="KW-1003">Cell membrane</keyword>
<dbReference type="AlphaFoldDB" id="A0A2Z4ALA1"/>
<dbReference type="GO" id="GO:0042884">
    <property type="term" value="P:microcin transport"/>
    <property type="evidence" value="ECO:0007669"/>
    <property type="project" value="TreeGrafter"/>
</dbReference>
<evidence type="ECO:0000256" key="3">
    <source>
        <dbReference type="ARBA" id="ARBA00022475"/>
    </source>
</evidence>
<evidence type="ECO:0000313" key="9">
    <source>
        <dbReference type="EMBL" id="AWT59650.1"/>
    </source>
</evidence>
<dbReference type="CDD" id="cd06261">
    <property type="entry name" value="TM_PBP2"/>
    <property type="match status" value="1"/>
</dbReference>
<evidence type="ECO:0000256" key="1">
    <source>
        <dbReference type="ARBA" id="ARBA00004651"/>
    </source>
</evidence>
<dbReference type="PROSITE" id="PS50928">
    <property type="entry name" value="ABC_TM1"/>
    <property type="match status" value="1"/>
</dbReference>
<dbReference type="PANTHER" id="PTHR30465:SF66">
    <property type="entry name" value="INNER MEMBRANE ABC TRANSPORTER PERMEASE PROTEIN YEJB"/>
    <property type="match status" value="1"/>
</dbReference>
<evidence type="ECO:0000256" key="2">
    <source>
        <dbReference type="ARBA" id="ARBA00022448"/>
    </source>
</evidence>
<dbReference type="Pfam" id="PF00528">
    <property type="entry name" value="BPD_transp_1"/>
    <property type="match status" value="1"/>
</dbReference>
<feature type="transmembrane region" description="Helical" evidence="7">
    <location>
        <begin position="150"/>
        <end position="175"/>
    </location>
</feature>
<comment type="subcellular location">
    <subcellularLocation>
        <location evidence="1 7">Cell membrane</location>
        <topology evidence="1 7">Multi-pass membrane protein</topology>
    </subcellularLocation>
</comment>